<reference evidence="1" key="2">
    <citation type="journal article" date="2014" name="ISME J.">
        <title>Microbial stratification in low pH oxic and suboxic macroscopic growths along an acid mine drainage.</title>
        <authorList>
            <person name="Mendez-Garcia C."/>
            <person name="Mesa V."/>
            <person name="Sprenger R.R."/>
            <person name="Richter M."/>
            <person name="Diez M.S."/>
            <person name="Solano J."/>
            <person name="Bargiela R."/>
            <person name="Golyshina O.V."/>
            <person name="Manteca A."/>
            <person name="Ramos J.L."/>
            <person name="Gallego J.R."/>
            <person name="Llorente I."/>
            <person name="Martins Dos Santos V.A."/>
            <person name="Jensen O.N."/>
            <person name="Pelaez A.I."/>
            <person name="Sanchez J."/>
            <person name="Ferrer M."/>
        </authorList>
    </citation>
    <scope>NUCLEOTIDE SEQUENCE</scope>
</reference>
<dbReference type="EMBL" id="AUZY01003238">
    <property type="protein sequence ID" value="EQD70179.1"/>
    <property type="molecule type" value="Genomic_DNA"/>
</dbReference>
<comment type="caution">
    <text evidence="1">The sequence shown here is derived from an EMBL/GenBank/DDBJ whole genome shotgun (WGS) entry which is preliminary data.</text>
</comment>
<organism evidence="1">
    <name type="scientific">mine drainage metagenome</name>
    <dbReference type="NCBI Taxonomy" id="410659"/>
    <lineage>
        <taxon>unclassified sequences</taxon>
        <taxon>metagenomes</taxon>
        <taxon>ecological metagenomes</taxon>
    </lineage>
</organism>
<dbReference type="CDD" id="cd22231">
    <property type="entry name" value="RHH_NikR_HicB-like"/>
    <property type="match status" value="1"/>
</dbReference>
<sequence>MDQDEKITIRISKEALAEIDEFLENRQDLGTRSEFIRSACLRYIQLSRMGQDSKNGKVCVKLRGLTEKWLEKSVSMGLYSDLEDAVSSIITEFESDGSFARVIERKLEKFREAEHVFDKYESIVSDDRKAFQVREYKKE</sequence>
<proteinExistence type="predicted"/>
<protein>
    <submittedName>
        <fullName evidence="1">Uncharacterized protein</fullName>
    </submittedName>
</protein>
<gene>
    <name evidence="1" type="ORF">B1B_05142</name>
</gene>
<name>T1CNW4_9ZZZZ</name>
<reference evidence="1" key="1">
    <citation type="submission" date="2013-08" db="EMBL/GenBank/DDBJ databases">
        <authorList>
            <person name="Mendez C."/>
            <person name="Richter M."/>
            <person name="Ferrer M."/>
            <person name="Sanchez J."/>
        </authorList>
    </citation>
    <scope>NUCLEOTIDE SEQUENCE</scope>
</reference>
<accession>T1CNW4</accession>
<dbReference type="AlphaFoldDB" id="T1CNW4"/>
<evidence type="ECO:0000313" key="1">
    <source>
        <dbReference type="EMBL" id="EQD70179.1"/>
    </source>
</evidence>